<dbReference type="EMBL" id="QGKV02000759">
    <property type="protein sequence ID" value="KAF3560805.1"/>
    <property type="molecule type" value="Genomic_DNA"/>
</dbReference>
<dbReference type="PROSITE" id="PS50294">
    <property type="entry name" value="WD_REPEATS_REGION"/>
    <property type="match status" value="1"/>
</dbReference>
<feature type="repeat" description="WD" evidence="3">
    <location>
        <begin position="659"/>
        <end position="691"/>
    </location>
</feature>
<keyword evidence="3" id="KW-0853">WD repeat</keyword>
<dbReference type="SUPFAM" id="SSF52540">
    <property type="entry name" value="P-loop containing nucleoside triphosphate hydrolases"/>
    <property type="match status" value="2"/>
</dbReference>
<evidence type="ECO:0000256" key="2">
    <source>
        <dbReference type="ARBA" id="ARBA00022679"/>
    </source>
</evidence>
<comment type="similarity">
    <text evidence="1">Belongs to the sulfotransferase 1 family.</text>
</comment>
<feature type="domain" description="Sulfotransferase" evidence="5">
    <location>
        <begin position="64"/>
        <end position="317"/>
    </location>
</feature>
<evidence type="ECO:0000256" key="4">
    <source>
        <dbReference type="SAM" id="MobiDB-lite"/>
    </source>
</evidence>
<evidence type="ECO:0000313" key="6">
    <source>
        <dbReference type="EMBL" id="KAF3560805.1"/>
    </source>
</evidence>
<accession>A0ABQ7CP48</accession>
<dbReference type="InterPro" id="IPR015943">
    <property type="entry name" value="WD40/YVTN_repeat-like_dom_sf"/>
</dbReference>
<dbReference type="InterPro" id="IPR036322">
    <property type="entry name" value="WD40_repeat_dom_sf"/>
</dbReference>
<evidence type="ECO:0000313" key="7">
    <source>
        <dbReference type="Proteomes" id="UP000266723"/>
    </source>
</evidence>
<dbReference type="Gene3D" id="3.40.50.300">
    <property type="entry name" value="P-loop containing nucleotide triphosphate hydrolases"/>
    <property type="match status" value="2"/>
</dbReference>
<feature type="region of interest" description="Disordered" evidence="4">
    <location>
        <begin position="618"/>
        <end position="638"/>
    </location>
</feature>
<keyword evidence="7" id="KW-1185">Reference proteome</keyword>
<gene>
    <name evidence="6" type="ORF">DY000_02013946</name>
</gene>
<dbReference type="Pfam" id="PF00400">
    <property type="entry name" value="WD40"/>
    <property type="match status" value="2"/>
</dbReference>
<dbReference type="PROSITE" id="PS50082">
    <property type="entry name" value="WD_REPEATS_2"/>
    <property type="match status" value="1"/>
</dbReference>
<dbReference type="InterPro" id="IPR001680">
    <property type="entry name" value="WD40_rpt"/>
</dbReference>
<comment type="caution">
    <text evidence="6">The sequence shown here is derived from an EMBL/GenBank/DDBJ whole genome shotgun (WGS) entry which is preliminary data.</text>
</comment>
<dbReference type="Gene3D" id="2.130.10.10">
    <property type="entry name" value="YVTN repeat-like/Quinoprotein amine dehydrogenase"/>
    <property type="match status" value="2"/>
</dbReference>
<dbReference type="SUPFAM" id="SSF50978">
    <property type="entry name" value="WD40 repeat-like"/>
    <property type="match status" value="1"/>
</dbReference>
<dbReference type="Proteomes" id="UP000266723">
    <property type="component" value="Unassembled WGS sequence"/>
</dbReference>
<proteinExistence type="inferred from homology"/>
<evidence type="ECO:0000256" key="3">
    <source>
        <dbReference type="PROSITE-ProRule" id="PRU00221"/>
    </source>
</evidence>
<dbReference type="SMART" id="SM00320">
    <property type="entry name" value="WD40"/>
    <property type="match status" value="3"/>
</dbReference>
<dbReference type="InterPro" id="IPR027417">
    <property type="entry name" value="P-loop_NTPase"/>
</dbReference>
<keyword evidence="2" id="KW-0808">Transferase</keyword>
<evidence type="ECO:0000259" key="5">
    <source>
        <dbReference type="Pfam" id="PF00685"/>
    </source>
</evidence>
<evidence type="ECO:0000256" key="1">
    <source>
        <dbReference type="ARBA" id="ARBA00005771"/>
    </source>
</evidence>
<feature type="domain" description="Sulfotransferase" evidence="5">
    <location>
        <begin position="833"/>
        <end position="906"/>
    </location>
</feature>
<reference evidence="6 7" key="1">
    <citation type="journal article" date="2020" name="BMC Genomics">
        <title>Intraspecific diversification of the crop wild relative Brassica cretica Lam. using demographic model selection.</title>
        <authorList>
            <person name="Kioukis A."/>
            <person name="Michalopoulou V.A."/>
            <person name="Briers L."/>
            <person name="Pirintsos S."/>
            <person name="Studholme D.J."/>
            <person name="Pavlidis P."/>
            <person name="Sarris P.F."/>
        </authorList>
    </citation>
    <scope>NUCLEOTIDE SEQUENCE [LARGE SCALE GENOMIC DNA]</scope>
    <source>
        <strain evidence="7">cv. PFS-1207/04</strain>
    </source>
</reference>
<dbReference type="InterPro" id="IPR000863">
    <property type="entry name" value="Sulfotransferase_dom"/>
</dbReference>
<name>A0ABQ7CP48_BRACR</name>
<dbReference type="PANTHER" id="PTHR11783">
    <property type="entry name" value="SULFOTRANSFERASE SULT"/>
    <property type="match status" value="1"/>
</dbReference>
<protein>
    <recommendedName>
        <fullName evidence="5">Sulfotransferase domain-containing protein</fullName>
    </recommendedName>
</protein>
<dbReference type="Pfam" id="PF00685">
    <property type="entry name" value="Sulfotransfer_1"/>
    <property type="match status" value="2"/>
</dbReference>
<sequence length="939" mass="105943">MTSSSVPIYLGDEDLTQETRDLLSSLPSEKGWLVSQIYQFEGSWHTQGLVQGILNCQKNFKANDSDIILATTPKSGTTWLKALLFALIHRDKFPVSSKHPLLATNPHPLVPYLEADYRISPDVDFSELPSPRLMQTHLQHLSLPVSIKNSSCKIVYCCRNPKDMFVSLWHFGKKLTPQETADYPIEKSVEAFCQGKFIGGPFWDHVLEYWYESRKNPNKVLFVTYEELKKQTEVEVKRIADFIGCGFTAEKEVSEIVKLCSFESLSKLEVNRQGKLPNGIESNSYFRKGEIGGWRDTLSESLAEVIDRTTEEKFRGFRSRCLILFLINRNALSYRFVALNLFLTPSTISSLECEFPFCKPYPSQNHILDLLIRGEMANSKVLLSDLKSGSCCGYGRQETSGAIVMGVDMLLLDAKVLLLSLKPGVELNLTASSHVFLTAVQCLLIKSSLERDPRAAVAALFNLCIDQGNKGTEMIAGILATLVEMLSFDNNLGPMIDWRYMFDCNESYMAVVPIACTMPRRLINPSGLETRSNPLKVVRFQLKNNKMPEPKVPVRFDLDDHEHEPKEKSLEEREGLKTVEGEVEVVRSQVFQFIGLKSMWWLLTVLSPLGTWHHAIGSPATPTSSKTSSSPPTTNSLSGSWDGELHLWDLAAGVSTRRFVGHTKDVLSVAFSFDNRQIVSASRDRTIKLWNTLDLDEGKKLYSLEANSMIHALCFSPNRYWLCAATKQGIKIWDLESKSVVEDLKVDLKAEAEKSDGSGTAATERKFRELLLEDSVYTCISNLDLYSKYSSVFRNVSSSSGDHPLLVTNPHSRVPFLEGVYYESPDFDFSQLNPKDMFVSFWHFGKKLNRQETADYPIEKAVEAFCKGKLIAGPFWDHVLEYWYASLENPNKVLFVTYEELKKQTEVGGWRDTLSESLADAIDRTTEEKFGGSGLKFSC</sequence>
<organism evidence="6 7">
    <name type="scientific">Brassica cretica</name>
    <name type="common">Mustard</name>
    <dbReference type="NCBI Taxonomy" id="69181"/>
    <lineage>
        <taxon>Eukaryota</taxon>
        <taxon>Viridiplantae</taxon>
        <taxon>Streptophyta</taxon>
        <taxon>Embryophyta</taxon>
        <taxon>Tracheophyta</taxon>
        <taxon>Spermatophyta</taxon>
        <taxon>Magnoliopsida</taxon>
        <taxon>eudicotyledons</taxon>
        <taxon>Gunneridae</taxon>
        <taxon>Pentapetalae</taxon>
        <taxon>rosids</taxon>
        <taxon>malvids</taxon>
        <taxon>Brassicales</taxon>
        <taxon>Brassicaceae</taxon>
        <taxon>Brassiceae</taxon>
        <taxon>Brassica</taxon>
    </lineage>
</organism>